<gene>
    <name evidence="2" type="ORF">PLOB_00047281</name>
</gene>
<protein>
    <recommendedName>
        <fullName evidence="4">Testis-determining factor</fullName>
    </recommendedName>
</protein>
<evidence type="ECO:0000256" key="1">
    <source>
        <dbReference type="SAM" id="MobiDB-lite"/>
    </source>
</evidence>
<keyword evidence="3" id="KW-1185">Reference proteome</keyword>
<evidence type="ECO:0000313" key="2">
    <source>
        <dbReference type="EMBL" id="CAH3150146.1"/>
    </source>
</evidence>
<organism evidence="2 3">
    <name type="scientific">Porites lobata</name>
    <dbReference type="NCBI Taxonomy" id="104759"/>
    <lineage>
        <taxon>Eukaryota</taxon>
        <taxon>Metazoa</taxon>
        <taxon>Cnidaria</taxon>
        <taxon>Anthozoa</taxon>
        <taxon>Hexacorallia</taxon>
        <taxon>Scleractinia</taxon>
        <taxon>Fungiina</taxon>
        <taxon>Poritidae</taxon>
        <taxon>Porites</taxon>
    </lineage>
</organism>
<evidence type="ECO:0000313" key="3">
    <source>
        <dbReference type="Proteomes" id="UP001159405"/>
    </source>
</evidence>
<dbReference type="Proteomes" id="UP001159405">
    <property type="component" value="Unassembled WGS sequence"/>
</dbReference>
<evidence type="ECO:0008006" key="4">
    <source>
        <dbReference type="Google" id="ProtNLM"/>
    </source>
</evidence>
<feature type="region of interest" description="Disordered" evidence="1">
    <location>
        <begin position="119"/>
        <end position="140"/>
    </location>
</feature>
<reference evidence="2 3" key="1">
    <citation type="submission" date="2022-05" db="EMBL/GenBank/DDBJ databases">
        <authorList>
            <consortium name="Genoscope - CEA"/>
            <person name="William W."/>
        </authorList>
    </citation>
    <scope>NUCLEOTIDE SEQUENCE [LARGE SCALE GENOMIC DNA]</scope>
</reference>
<proteinExistence type="predicted"/>
<comment type="caution">
    <text evidence="2">The sequence shown here is derived from an EMBL/GenBank/DDBJ whole genome shotgun (WGS) entry which is preliminary data.</text>
</comment>
<dbReference type="EMBL" id="CALNXK010000088">
    <property type="protein sequence ID" value="CAH3150146.1"/>
    <property type="molecule type" value="Genomic_DNA"/>
</dbReference>
<accession>A0ABN8PSX9</accession>
<sequence length="186" mass="21257">MAASVQLPAISQAPVAREFPKVSLHRKDMSRWAKLDVPSLKLASQLDTDHWAKLKGKHIEFVTHVSYGFPPKPAKQSGHSHPQSAGLSSAFQKYYYNKSQHREDLLKKSFTMYQQGKPVEKEASLRANKQHRPQVQKRPSVYNQRAKEGFKFWLEDDPMINRVSFCSKYTFGSKSTFHGLGNAPRN</sequence>
<name>A0ABN8PSX9_9CNID</name>